<dbReference type="RefSeq" id="WP_033585622.1">
    <property type="nucleotide sequence ID" value="NZ_JACTGF010000005.1"/>
</dbReference>
<dbReference type="SMART" id="SM00830">
    <property type="entry name" value="CM_2"/>
    <property type="match status" value="1"/>
</dbReference>
<protein>
    <recommendedName>
        <fullName evidence="1">chorismate mutase</fullName>
        <ecNumber evidence="1">5.4.99.5</ecNumber>
    </recommendedName>
</protein>
<dbReference type="InterPro" id="IPR002701">
    <property type="entry name" value="CM_II_prokaryot"/>
</dbReference>
<dbReference type="PROSITE" id="PS51168">
    <property type="entry name" value="CHORISMATE_MUT_2"/>
    <property type="match status" value="1"/>
</dbReference>
<sequence>MQKNLDSLLENLRAEIDLLDNELSDLLDKRLGIALKIALIKQESPQKSPIYCPKREQEILKRLSQRDFKHLNGGILASFYAEVFKISRNFQENALKELKK</sequence>
<dbReference type="GO" id="GO:0004106">
    <property type="term" value="F:chorismate mutase activity"/>
    <property type="evidence" value="ECO:0007669"/>
    <property type="project" value="UniProtKB-EC"/>
</dbReference>
<evidence type="ECO:0000313" key="4">
    <source>
        <dbReference type="EMBL" id="RPF67090.1"/>
    </source>
</evidence>
<feature type="coiled-coil region" evidence="2">
    <location>
        <begin position="2"/>
        <end position="29"/>
    </location>
</feature>
<dbReference type="SUPFAM" id="SSF48600">
    <property type="entry name" value="Chorismate mutase II"/>
    <property type="match status" value="1"/>
</dbReference>
<proteinExistence type="predicted"/>
<gene>
    <name evidence="5" type="ORF">EGV97_08580</name>
    <name evidence="4" type="ORF">EGW01_08455</name>
</gene>
<evidence type="ECO:0000256" key="1">
    <source>
        <dbReference type="ARBA" id="ARBA00012404"/>
    </source>
</evidence>
<reference evidence="4 6" key="1">
    <citation type="journal article" date="2017" name="Gut Pathog.">
        <title>Mycobacterium avium subsp. paratuberculosis and associated risk factors for inflammatory bowel disease in Iranian patients.</title>
        <authorList>
            <person name="Zamani S."/>
            <person name="Zali M.R."/>
            <person name="Aghdaei H.A."/>
            <person name="Sechi L.A."/>
            <person name="Niegowska M."/>
            <person name="Caggiu E."/>
            <person name="Keshavarz R."/>
            <person name="Mosavari N."/>
            <person name="Feizabadi M.M."/>
        </authorList>
    </citation>
    <scope>NUCLEOTIDE SEQUENCE [LARGE SCALE GENOMIC DNA]</scope>
    <source>
        <strain evidence="4 6">1057</strain>
    </source>
</reference>
<dbReference type="Gene3D" id="1.20.59.10">
    <property type="entry name" value="Chorismate mutase"/>
    <property type="match status" value="1"/>
</dbReference>
<dbReference type="InterPro" id="IPR036979">
    <property type="entry name" value="CM_dom_sf"/>
</dbReference>
<comment type="caution">
    <text evidence="5">The sequence shown here is derived from an EMBL/GenBank/DDBJ whole genome shotgun (WGS) entry which is preliminary data.</text>
</comment>
<evidence type="ECO:0000256" key="2">
    <source>
        <dbReference type="SAM" id="Coils"/>
    </source>
</evidence>
<dbReference type="EMBL" id="RPFT01000042">
    <property type="protein sequence ID" value="RPF67090.1"/>
    <property type="molecule type" value="Genomic_DNA"/>
</dbReference>
<dbReference type="Proteomes" id="UP000275263">
    <property type="component" value="Unassembled WGS sequence"/>
</dbReference>
<dbReference type="Pfam" id="PF01817">
    <property type="entry name" value="CM_2"/>
    <property type="match status" value="1"/>
</dbReference>
<dbReference type="GO" id="GO:0046417">
    <property type="term" value="P:chorismate metabolic process"/>
    <property type="evidence" value="ECO:0007669"/>
    <property type="project" value="InterPro"/>
</dbReference>
<reference evidence="5 7" key="2">
    <citation type="submission" date="2018-11" db="EMBL/GenBank/DDBJ databases">
        <authorList>
            <person name="Gutierrez A.J."/>
            <person name="Bravo M."/>
        </authorList>
    </citation>
    <scope>NUCLEOTIDE SEQUENCE [LARGE SCALE GENOMIC DNA]</scope>
    <source>
        <strain evidence="4">1057</strain>
        <strain evidence="5 7">22388</strain>
    </source>
</reference>
<dbReference type="Proteomes" id="UP000276972">
    <property type="component" value="Unassembled WGS sequence"/>
</dbReference>
<dbReference type="InterPro" id="IPR036263">
    <property type="entry name" value="Chorismate_II_sf"/>
</dbReference>
<dbReference type="EMBL" id="RPFP01000080">
    <property type="protein sequence ID" value="RPF67507.1"/>
    <property type="molecule type" value="Genomic_DNA"/>
</dbReference>
<dbReference type="AlphaFoldDB" id="A0A083YCT2"/>
<evidence type="ECO:0000259" key="3">
    <source>
        <dbReference type="PROSITE" id="PS51168"/>
    </source>
</evidence>
<name>A0A083YCT2_HELPX</name>
<accession>A0A083YCT2</accession>
<evidence type="ECO:0000313" key="5">
    <source>
        <dbReference type="EMBL" id="RPF67507.1"/>
    </source>
</evidence>
<keyword evidence="2" id="KW-0175">Coiled coil</keyword>
<dbReference type="EC" id="5.4.99.5" evidence="1"/>
<evidence type="ECO:0000313" key="6">
    <source>
        <dbReference type="Proteomes" id="UP000275263"/>
    </source>
</evidence>
<feature type="domain" description="Chorismate mutase" evidence="3">
    <location>
        <begin position="3"/>
        <end position="95"/>
    </location>
</feature>
<organism evidence="5 7">
    <name type="scientific">Helicobacter pylori</name>
    <name type="common">Campylobacter pylori</name>
    <dbReference type="NCBI Taxonomy" id="210"/>
    <lineage>
        <taxon>Bacteria</taxon>
        <taxon>Pseudomonadati</taxon>
        <taxon>Campylobacterota</taxon>
        <taxon>Epsilonproteobacteria</taxon>
        <taxon>Campylobacterales</taxon>
        <taxon>Helicobacteraceae</taxon>
        <taxon>Helicobacter</taxon>
    </lineage>
</organism>
<evidence type="ECO:0000313" key="7">
    <source>
        <dbReference type="Proteomes" id="UP000276972"/>
    </source>
</evidence>